<keyword evidence="7 9" id="KW-0675">Receptor</keyword>
<evidence type="ECO:0000256" key="6">
    <source>
        <dbReference type="ARBA" id="ARBA00023136"/>
    </source>
</evidence>
<sequence length="411" mass="45040">MAEGVDMNFSLSVSLYWTDENMTSTNDNVTVGEGVREYLGVGTLVLSAFYMMLLVMGMVGNVVVIFVILKVSGKKKEAKMADVLVMNLAVSDILLLSILPFMIIDLIVGEWTFSQELCKFVVGAVNAGAFAGFLSLAALSVDRYHAMAYPLKSLRLEDHKKTATVLFLLWSLAICTCIPHIWYARVLVYSGGTSHCVLELPATAEDPNLWHRVSVAYSFIVGFVVPLIIIITCYSLIIHSISSSDVLSTPDRSDGLVPAGGRQQNPGHAARVHRHKKLTRLVLMLVAAFVLCWLPYHVFHIVRLIVLPKMSKTWLLLALTFNALSFTNSVINPILYSVKQTARKVHTVTVHIITLFTTAKVIAFVAPGVCRNLSLTQVETLASQSQEKGSGLTDQDVQRSLVTGPGGCKKT</sequence>
<accession>A0A9J7LBN6</accession>
<gene>
    <name evidence="14" type="primary">LOC118418129</name>
</gene>
<dbReference type="PRINTS" id="PR00237">
    <property type="entry name" value="GPCRRHODOPSN"/>
</dbReference>
<dbReference type="InterPro" id="IPR000276">
    <property type="entry name" value="GPCR_Rhodpsn"/>
</dbReference>
<keyword evidence="5 9" id="KW-0297">G-protein coupled receptor</keyword>
<keyword evidence="3 9" id="KW-0812">Transmembrane</keyword>
<comment type="similarity">
    <text evidence="9">Belongs to the G-protein coupled receptor 1 family.</text>
</comment>
<dbReference type="Gene3D" id="1.20.1070.10">
    <property type="entry name" value="Rhodopsin 7-helix transmembrane proteins"/>
    <property type="match status" value="1"/>
</dbReference>
<dbReference type="GO" id="GO:0005886">
    <property type="term" value="C:plasma membrane"/>
    <property type="evidence" value="ECO:0000318"/>
    <property type="project" value="GO_Central"/>
</dbReference>
<evidence type="ECO:0000256" key="4">
    <source>
        <dbReference type="ARBA" id="ARBA00022989"/>
    </source>
</evidence>
<organism evidence="13 14">
    <name type="scientific">Branchiostoma floridae</name>
    <name type="common">Florida lancelet</name>
    <name type="synonym">Amphioxus</name>
    <dbReference type="NCBI Taxonomy" id="7739"/>
    <lineage>
        <taxon>Eukaryota</taxon>
        <taxon>Metazoa</taxon>
        <taxon>Chordata</taxon>
        <taxon>Cephalochordata</taxon>
        <taxon>Leptocardii</taxon>
        <taxon>Amphioxiformes</taxon>
        <taxon>Branchiostomatidae</taxon>
        <taxon>Branchiostoma</taxon>
    </lineage>
</organism>
<dbReference type="GO" id="GO:0007218">
    <property type="term" value="P:neuropeptide signaling pathway"/>
    <property type="evidence" value="ECO:0000318"/>
    <property type="project" value="GO_Central"/>
</dbReference>
<dbReference type="GO" id="GO:0043005">
    <property type="term" value="C:neuron projection"/>
    <property type="evidence" value="ECO:0000318"/>
    <property type="project" value="GO_Central"/>
</dbReference>
<comment type="subcellular location">
    <subcellularLocation>
        <location evidence="1">Cell membrane</location>
        <topology evidence="1">Multi-pass membrane protein</topology>
    </subcellularLocation>
</comment>
<dbReference type="KEGG" id="bfo:118418129"/>
<evidence type="ECO:0000256" key="2">
    <source>
        <dbReference type="ARBA" id="ARBA00022475"/>
    </source>
</evidence>
<dbReference type="PROSITE" id="PS00237">
    <property type="entry name" value="G_PROTEIN_RECEP_F1_1"/>
    <property type="match status" value="1"/>
</dbReference>
<dbReference type="RefSeq" id="XP_035679854.1">
    <property type="nucleotide sequence ID" value="XM_035823961.1"/>
</dbReference>
<keyword evidence="2" id="KW-1003">Cell membrane</keyword>
<dbReference type="Proteomes" id="UP000001554">
    <property type="component" value="Chromosome 6"/>
</dbReference>
<dbReference type="AlphaFoldDB" id="A0A9J7LBN6"/>
<feature type="transmembrane region" description="Helical" evidence="11">
    <location>
        <begin position="48"/>
        <end position="71"/>
    </location>
</feature>
<evidence type="ECO:0000313" key="14">
    <source>
        <dbReference type="RefSeq" id="XP_035679854.1"/>
    </source>
</evidence>
<dbReference type="PANTHER" id="PTHR24229:SF112">
    <property type="entry name" value="CHEMOKINE-LIKE RECEPTOR 1"/>
    <property type="match status" value="1"/>
</dbReference>
<dbReference type="SUPFAM" id="SSF81321">
    <property type="entry name" value="Family A G protein-coupled receptor-like"/>
    <property type="match status" value="1"/>
</dbReference>
<dbReference type="GeneID" id="118418129"/>
<evidence type="ECO:0000256" key="3">
    <source>
        <dbReference type="ARBA" id="ARBA00022692"/>
    </source>
</evidence>
<keyword evidence="13" id="KW-1185">Reference proteome</keyword>
<dbReference type="GO" id="GO:0004930">
    <property type="term" value="F:G protein-coupled receptor activity"/>
    <property type="evidence" value="ECO:0000318"/>
    <property type="project" value="GO_Central"/>
</dbReference>
<dbReference type="PROSITE" id="PS50262">
    <property type="entry name" value="G_PROTEIN_RECEP_F1_2"/>
    <property type="match status" value="1"/>
</dbReference>
<feature type="compositionally biased region" description="Polar residues" evidence="10">
    <location>
        <begin position="387"/>
        <end position="401"/>
    </location>
</feature>
<feature type="transmembrane region" description="Helical" evidence="11">
    <location>
        <begin position="120"/>
        <end position="141"/>
    </location>
</feature>
<dbReference type="OrthoDB" id="5987936at2759"/>
<evidence type="ECO:0000256" key="1">
    <source>
        <dbReference type="ARBA" id="ARBA00004651"/>
    </source>
</evidence>
<keyword evidence="4 11" id="KW-1133">Transmembrane helix</keyword>
<feature type="transmembrane region" description="Helical" evidence="11">
    <location>
        <begin position="83"/>
        <end position="108"/>
    </location>
</feature>
<proteinExistence type="inferred from homology"/>
<protein>
    <submittedName>
        <fullName evidence="14">Somatostatin receptor type 2-like</fullName>
    </submittedName>
</protein>
<dbReference type="PANTHER" id="PTHR24229">
    <property type="entry name" value="NEUROPEPTIDES RECEPTOR"/>
    <property type="match status" value="1"/>
</dbReference>
<dbReference type="InterPro" id="IPR017452">
    <property type="entry name" value="GPCR_Rhodpsn_7TM"/>
</dbReference>
<evidence type="ECO:0000259" key="12">
    <source>
        <dbReference type="PROSITE" id="PS50262"/>
    </source>
</evidence>
<evidence type="ECO:0000256" key="8">
    <source>
        <dbReference type="ARBA" id="ARBA00023224"/>
    </source>
</evidence>
<dbReference type="Pfam" id="PF00001">
    <property type="entry name" value="7tm_1"/>
    <property type="match status" value="1"/>
</dbReference>
<reference evidence="13" key="1">
    <citation type="journal article" date="2020" name="Nat. Ecol. Evol.">
        <title>Deeply conserved synteny resolves early events in vertebrate evolution.</title>
        <authorList>
            <person name="Simakov O."/>
            <person name="Marletaz F."/>
            <person name="Yue J.X."/>
            <person name="O'Connell B."/>
            <person name="Jenkins J."/>
            <person name="Brandt A."/>
            <person name="Calef R."/>
            <person name="Tung C.H."/>
            <person name="Huang T.K."/>
            <person name="Schmutz J."/>
            <person name="Satoh N."/>
            <person name="Yu J.K."/>
            <person name="Putnam N.H."/>
            <person name="Green R.E."/>
            <person name="Rokhsar D.S."/>
        </authorList>
    </citation>
    <scope>NUCLEOTIDE SEQUENCE [LARGE SCALE GENOMIC DNA]</scope>
    <source>
        <strain evidence="13">S238N-H82</strain>
    </source>
</reference>
<keyword evidence="8 9" id="KW-0807">Transducer</keyword>
<feature type="domain" description="G-protein coupled receptors family 1 profile" evidence="12">
    <location>
        <begin position="60"/>
        <end position="336"/>
    </location>
</feature>
<feature type="transmembrane region" description="Helical" evidence="11">
    <location>
        <begin position="281"/>
        <end position="302"/>
    </location>
</feature>
<evidence type="ECO:0000256" key="7">
    <source>
        <dbReference type="ARBA" id="ARBA00023170"/>
    </source>
</evidence>
<feature type="transmembrane region" description="Helical" evidence="11">
    <location>
        <begin position="348"/>
        <end position="369"/>
    </location>
</feature>
<evidence type="ECO:0000256" key="11">
    <source>
        <dbReference type="SAM" id="Phobius"/>
    </source>
</evidence>
<evidence type="ECO:0000256" key="9">
    <source>
        <dbReference type="RuleBase" id="RU000688"/>
    </source>
</evidence>
<reference evidence="14" key="2">
    <citation type="submission" date="2025-08" db="UniProtKB">
        <authorList>
            <consortium name="RefSeq"/>
        </authorList>
    </citation>
    <scope>IDENTIFICATION</scope>
    <source>
        <strain evidence="14">S238N-H82</strain>
        <tissue evidence="14">Testes</tissue>
    </source>
</reference>
<keyword evidence="6 11" id="KW-0472">Membrane</keyword>
<dbReference type="GO" id="GO:0042923">
    <property type="term" value="F:neuropeptide binding"/>
    <property type="evidence" value="ECO:0000318"/>
    <property type="project" value="GO_Central"/>
</dbReference>
<evidence type="ECO:0000256" key="10">
    <source>
        <dbReference type="SAM" id="MobiDB-lite"/>
    </source>
</evidence>
<name>A0A9J7LBN6_BRAFL</name>
<evidence type="ECO:0000256" key="5">
    <source>
        <dbReference type="ARBA" id="ARBA00023040"/>
    </source>
</evidence>
<feature type="transmembrane region" description="Helical" evidence="11">
    <location>
        <begin position="215"/>
        <end position="237"/>
    </location>
</feature>
<feature type="region of interest" description="Disordered" evidence="10">
    <location>
        <begin position="387"/>
        <end position="411"/>
    </location>
</feature>
<evidence type="ECO:0000313" key="13">
    <source>
        <dbReference type="Proteomes" id="UP000001554"/>
    </source>
</evidence>
<feature type="transmembrane region" description="Helical" evidence="11">
    <location>
        <begin position="162"/>
        <end position="183"/>
    </location>
</feature>
<dbReference type="OMA" id="RYHAMAY"/>
<feature type="transmembrane region" description="Helical" evidence="11">
    <location>
        <begin position="314"/>
        <end position="336"/>
    </location>
</feature>